<organism evidence="1">
    <name type="scientific">uncultured bacterium Contig643</name>
    <dbReference type="NCBI Taxonomy" id="1393602"/>
    <lineage>
        <taxon>Bacteria</taxon>
        <taxon>environmental samples</taxon>
    </lineage>
</organism>
<dbReference type="EMBL" id="KC246783">
    <property type="protein sequence ID" value="AHF24070.1"/>
    <property type="molecule type" value="Genomic_DNA"/>
</dbReference>
<protein>
    <submittedName>
        <fullName evidence="1">Uncharacterized protein</fullName>
    </submittedName>
</protein>
<proteinExistence type="predicted"/>
<reference evidence="1" key="1">
    <citation type="journal article" date="2013" name="PLoS ONE">
        <title>Metagenomic insights into the carbohydrate-active enzymes carried by the microorganisms adhering to solid digesta in the rumen of cows.</title>
        <authorList>
            <person name="Wang L."/>
            <person name="Hatem A."/>
            <person name="Catalyurek U.V."/>
            <person name="Morrison M."/>
            <person name="Yu Z."/>
        </authorList>
    </citation>
    <scope>NUCLEOTIDE SEQUENCE</scope>
</reference>
<evidence type="ECO:0000313" key="1">
    <source>
        <dbReference type="EMBL" id="AHF24070.1"/>
    </source>
</evidence>
<sequence>MLENENKQLKSELAEANAIINEQADALVELAEIIVGEE</sequence>
<name>W0FM43_9BACT</name>
<dbReference type="AlphaFoldDB" id="W0FM43"/>
<accession>W0FM43</accession>